<proteinExistence type="predicted"/>
<reference evidence="2 3" key="1">
    <citation type="submission" date="2018-08" db="EMBL/GenBank/DDBJ databases">
        <title>A genome reference for cultivated species of the human gut microbiota.</title>
        <authorList>
            <person name="Zou Y."/>
            <person name="Xue W."/>
            <person name="Luo G."/>
        </authorList>
    </citation>
    <scope>NUCLEOTIDE SEQUENCE [LARGE SCALE GENOMIC DNA]</scope>
    <source>
        <strain evidence="2 3">AM34-3LB</strain>
    </source>
</reference>
<dbReference type="Gene3D" id="1.10.260.40">
    <property type="entry name" value="lambda repressor-like DNA-binding domains"/>
    <property type="match status" value="1"/>
</dbReference>
<keyword evidence="3" id="KW-1185">Reference proteome</keyword>
<evidence type="ECO:0000313" key="2">
    <source>
        <dbReference type="EMBL" id="RHC66168.1"/>
    </source>
</evidence>
<dbReference type="InterPro" id="IPR001387">
    <property type="entry name" value="Cro/C1-type_HTH"/>
</dbReference>
<evidence type="ECO:0000313" key="3">
    <source>
        <dbReference type="Proteomes" id="UP000284621"/>
    </source>
</evidence>
<dbReference type="Pfam" id="PF01381">
    <property type="entry name" value="HTH_3"/>
    <property type="match status" value="1"/>
</dbReference>
<dbReference type="PROSITE" id="PS50943">
    <property type="entry name" value="HTH_CROC1"/>
    <property type="match status" value="1"/>
</dbReference>
<evidence type="ECO:0000259" key="1">
    <source>
        <dbReference type="PROSITE" id="PS50943"/>
    </source>
</evidence>
<dbReference type="InterPro" id="IPR010982">
    <property type="entry name" value="Lambda_DNA-bd_dom_sf"/>
</dbReference>
<dbReference type="CDD" id="cd00093">
    <property type="entry name" value="HTH_XRE"/>
    <property type="match status" value="1"/>
</dbReference>
<dbReference type="Proteomes" id="UP000284621">
    <property type="component" value="Unassembled WGS sequence"/>
</dbReference>
<comment type="caution">
    <text evidence="2">The sequence shown here is derived from an EMBL/GenBank/DDBJ whole genome shotgun (WGS) entry which is preliminary data.</text>
</comment>
<dbReference type="SUPFAM" id="SSF47413">
    <property type="entry name" value="lambda repressor-like DNA-binding domains"/>
    <property type="match status" value="1"/>
</dbReference>
<protein>
    <submittedName>
        <fullName evidence="2">XRE family transcriptional regulator</fullName>
    </submittedName>
</protein>
<dbReference type="EMBL" id="QSID01000005">
    <property type="protein sequence ID" value="RHC66168.1"/>
    <property type="molecule type" value="Genomic_DNA"/>
</dbReference>
<feature type="domain" description="HTH cro/C1-type" evidence="1">
    <location>
        <begin position="7"/>
        <end position="65"/>
    </location>
</feature>
<dbReference type="AlphaFoldDB" id="A0A414B6Y8"/>
<dbReference type="RefSeq" id="WP_118380870.1">
    <property type="nucleotide sequence ID" value="NZ_CABJFJ010000005.1"/>
</dbReference>
<sequence>MAFGKRIKFFRNRKGMKQKELGELLGFLGKTSDVRVAQYETEARTPKADLVKEMAQIFGVSTRAINVPNIDSYLGLMHTLFALEDMYGIRIGEIDGELCLRLDREHKEYQHLFTPFHAWQQMAAKLEAGEISQEEYDNWRYNYPELDTSEIRAKVPSQELSDELIKALKKENQ</sequence>
<organism evidence="2 3">
    <name type="scientific">Anaerobutyricum hallii</name>
    <dbReference type="NCBI Taxonomy" id="39488"/>
    <lineage>
        <taxon>Bacteria</taxon>
        <taxon>Bacillati</taxon>
        <taxon>Bacillota</taxon>
        <taxon>Clostridia</taxon>
        <taxon>Lachnospirales</taxon>
        <taxon>Lachnospiraceae</taxon>
        <taxon>Anaerobutyricum</taxon>
    </lineage>
</organism>
<accession>A0A414B6Y8</accession>
<gene>
    <name evidence="2" type="ORF">DW833_05900</name>
</gene>
<dbReference type="SMART" id="SM00530">
    <property type="entry name" value="HTH_XRE"/>
    <property type="match status" value="1"/>
</dbReference>
<name>A0A414B6Y8_9FIRM</name>
<dbReference type="GO" id="GO:0003677">
    <property type="term" value="F:DNA binding"/>
    <property type="evidence" value="ECO:0007669"/>
    <property type="project" value="InterPro"/>
</dbReference>